<comment type="function">
    <text evidence="10">Specifically methylates the N1 position of guanosine-37 in various cytoplasmic and mitochondrial tRNAs. Methylation is not dependent on the nature of the nucleoside 5' of the target nucleoside. This is the first step in the biosynthesis of wybutosine (yW), a modified base adjacent to the anticodon of tRNAs and required for accurate decoding.</text>
</comment>
<dbReference type="FunFam" id="3.30.300.110:FF:000001">
    <property type="entry name" value="tRNA (guanine(37)-N1)-methyltransferase"/>
    <property type="match status" value="1"/>
</dbReference>
<keyword evidence="13" id="KW-1185">Reference proteome</keyword>
<keyword evidence="5 10" id="KW-0949">S-adenosyl-L-methionine</keyword>
<dbReference type="InterPro" id="IPR025792">
    <property type="entry name" value="tRNA_Gua_MeTrfase_euk"/>
</dbReference>
<proteinExistence type="inferred from homology"/>
<protein>
    <recommendedName>
        <fullName evidence="10">tRNA (guanine(37)-N1)-methyltransferase</fullName>
        <ecNumber evidence="10">2.1.1.228</ecNumber>
    </recommendedName>
    <alternativeName>
        <fullName evidence="10">M1G-methyltransferase</fullName>
    </alternativeName>
    <alternativeName>
        <fullName evidence="10">tRNA [GM37] methyltransferase</fullName>
    </alternativeName>
    <alternativeName>
        <fullName evidence="10">tRNA methyltransferase 5 homolog</fullName>
    </alternativeName>
</protein>
<keyword evidence="6 10" id="KW-0819">tRNA processing</keyword>
<feature type="binding site" evidence="10">
    <location>
        <begin position="432"/>
        <end position="433"/>
    </location>
    <ligand>
        <name>S-adenosyl-L-methionine</name>
        <dbReference type="ChEBI" id="CHEBI:59789"/>
    </ligand>
</feature>
<keyword evidence="7 10" id="KW-0496">Mitochondrion</keyword>
<dbReference type="PROSITE" id="PS51684">
    <property type="entry name" value="SAM_MT_TRM5_TYW2"/>
    <property type="match status" value="1"/>
</dbReference>
<accession>A0ABD3RWM4</accession>
<feature type="domain" description="SAM-dependent methyltransferase TRM5/TYW2-type" evidence="11">
    <location>
        <begin position="232"/>
        <end position="613"/>
    </location>
</feature>
<comment type="subunit">
    <text evidence="10">Monomer.</text>
</comment>
<comment type="catalytic activity">
    <reaction evidence="9 10">
        <text>guanosine(37) in tRNA + S-adenosyl-L-methionine = N(1)-methylguanosine(37) in tRNA + S-adenosyl-L-homocysteine + H(+)</text>
        <dbReference type="Rhea" id="RHEA:36899"/>
        <dbReference type="Rhea" id="RHEA-COMP:10145"/>
        <dbReference type="Rhea" id="RHEA-COMP:10147"/>
        <dbReference type="ChEBI" id="CHEBI:15378"/>
        <dbReference type="ChEBI" id="CHEBI:57856"/>
        <dbReference type="ChEBI" id="CHEBI:59789"/>
        <dbReference type="ChEBI" id="CHEBI:73542"/>
        <dbReference type="ChEBI" id="CHEBI:74269"/>
        <dbReference type="EC" id="2.1.1.228"/>
    </reaction>
</comment>
<dbReference type="InterPro" id="IPR056743">
    <property type="entry name" value="TRM5-TYW2-like_MTfase"/>
</dbReference>
<evidence type="ECO:0000256" key="3">
    <source>
        <dbReference type="ARBA" id="ARBA00022603"/>
    </source>
</evidence>
<dbReference type="PANTHER" id="PTHR23245:SF36">
    <property type="entry name" value="TRNA (GUANINE(37)-N1)-METHYLTRANSFERASE"/>
    <property type="match status" value="1"/>
</dbReference>
<dbReference type="Pfam" id="PF25133">
    <property type="entry name" value="TYW2_N_2"/>
    <property type="match status" value="1"/>
</dbReference>
<evidence type="ECO:0000256" key="1">
    <source>
        <dbReference type="ARBA" id="ARBA00009775"/>
    </source>
</evidence>
<dbReference type="EMBL" id="JALLPB020000139">
    <property type="protein sequence ID" value="KAL3816630.1"/>
    <property type="molecule type" value="Genomic_DNA"/>
</dbReference>
<keyword evidence="3 10" id="KW-0489">Methyltransferase</keyword>
<dbReference type="InterPro" id="IPR029063">
    <property type="entry name" value="SAM-dependent_MTases_sf"/>
</dbReference>
<evidence type="ECO:0000259" key="11">
    <source>
        <dbReference type="PROSITE" id="PS51684"/>
    </source>
</evidence>
<dbReference type="Gene3D" id="3.40.50.150">
    <property type="entry name" value="Vaccinia Virus protein VP39"/>
    <property type="match status" value="1"/>
</dbReference>
<evidence type="ECO:0000256" key="5">
    <source>
        <dbReference type="ARBA" id="ARBA00022691"/>
    </source>
</evidence>
<dbReference type="Pfam" id="PF02475">
    <property type="entry name" value="TRM5-TYW2_MTfase"/>
    <property type="match status" value="1"/>
</dbReference>
<evidence type="ECO:0000256" key="10">
    <source>
        <dbReference type="HAMAP-Rule" id="MF_03152"/>
    </source>
</evidence>
<comment type="caution">
    <text evidence="12">The sequence shown here is derived from an EMBL/GenBank/DDBJ whole genome shotgun (WGS) entry which is preliminary data.</text>
</comment>
<dbReference type="PANTHER" id="PTHR23245">
    <property type="entry name" value="TRNA METHYLTRANSFERASE"/>
    <property type="match status" value="1"/>
</dbReference>
<dbReference type="GO" id="GO:0070901">
    <property type="term" value="P:mitochondrial tRNA methylation"/>
    <property type="evidence" value="ECO:0007669"/>
    <property type="project" value="UniProtKB-ARBA"/>
</dbReference>
<dbReference type="GO" id="GO:0052906">
    <property type="term" value="F:tRNA (guanine(37)-N1)-methyltransferase activity"/>
    <property type="evidence" value="ECO:0007669"/>
    <property type="project" value="UniProtKB-UniRule"/>
</dbReference>
<dbReference type="InterPro" id="IPR056744">
    <property type="entry name" value="TRM5/TYW2-like_N"/>
</dbReference>
<dbReference type="Gene3D" id="3.30.300.110">
    <property type="entry name" value="Met-10+ protein-like domains"/>
    <property type="match status" value="1"/>
</dbReference>
<dbReference type="GO" id="GO:0005634">
    <property type="term" value="C:nucleus"/>
    <property type="evidence" value="ECO:0007669"/>
    <property type="project" value="UniProtKB-SubCell"/>
</dbReference>
<keyword evidence="8 10" id="KW-0539">Nucleus</keyword>
<evidence type="ECO:0000313" key="12">
    <source>
        <dbReference type="EMBL" id="KAL3816630.1"/>
    </source>
</evidence>
<dbReference type="GO" id="GO:0005759">
    <property type="term" value="C:mitochondrial matrix"/>
    <property type="evidence" value="ECO:0007669"/>
    <property type="project" value="UniProtKB-SubCell"/>
</dbReference>
<organism evidence="12 13">
    <name type="scientific">Cyclostephanos tholiformis</name>
    <dbReference type="NCBI Taxonomy" id="382380"/>
    <lineage>
        <taxon>Eukaryota</taxon>
        <taxon>Sar</taxon>
        <taxon>Stramenopiles</taxon>
        <taxon>Ochrophyta</taxon>
        <taxon>Bacillariophyta</taxon>
        <taxon>Coscinodiscophyceae</taxon>
        <taxon>Thalassiosirophycidae</taxon>
        <taxon>Stephanodiscales</taxon>
        <taxon>Stephanodiscaceae</taxon>
        <taxon>Cyclostephanos</taxon>
    </lineage>
</organism>
<dbReference type="HAMAP" id="MF_03152">
    <property type="entry name" value="TRM5"/>
    <property type="match status" value="1"/>
</dbReference>
<dbReference type="EC" id="2.1.1.228" evidence="10"/>
<dbReference type="AlphaFoldDB" id="A0ABD3RWM4"/>
<evidence type="ECO:0000256" key="9">
    <source>
        <dbReference type="ARBA" id="ARBA00047783"/>
    </source>
</evidence>
<evidence type="ECO:0000256" key="8">
    <source>
        <dbReference type="ARBA" id="ARBA00023242"/>
    </source>
</evidence>
<comment type="similarity">
    <text evidence="10">Belongs to the TRM5 / TYW2 family.</text>
</comment>
<feature type="binding site" evidence="10">
    <location>
        <position position="482"/>
    </location>
    <ligand>
        <name>S-adenosyl-L-methionine</name>
        <dbReference type="ChEBI" id="CHEBI:59789"/>
    </ligand>
</feature>
<keyword evidence="4 10" id="KW-0808">Transferase</keyword>
<evidence type="ECO:0000256" key="4">
    <source>
        <dbReference type="ARBA" id="ARBA00022679"/>
    </source>
</evidence>
<feature type="binding site" evidence="10">
    <location>
        <begin position="461"/>
        <end position="462"/>
    </location>
    <ligand>
        <name>S-adenosyl-L-methionine</name>
        <dbReference type="ChEBI" id="CHEBI:59789"/>
    </ligand>
</feature>
<reference evidence="12 13" key="1">
    <citation type="submission" date="2024-10" db="EMBL/GenBank/DDBJ databases">
        <title>Updated reference genomes for cyclostephanoid diatoms.</title>
        <authorList>
            <person name="Roberts W.R."/>
            <person name="Alverson A.J."/>
        </authorList>
    </citation>
    <scope>NUCLEOTIDE SEQUENCE [LARGE SCALE GENOMIC DNA]</scope>
    <source>
        <strain evidence="12 13">AJA228-03</strain>
    </source>
</reference>
<evidence type="ECO:0000256" key="2">
    <source>
        <dbReference type="ARBA" id="ARBA00022490"/>
    </source>
</evidence>
<evidence type="ECO:0000313" key="13">
    <source>
        <dbReference type="Proteomes" id="UP001530377"/>
    </source>
</evidence>
<sequence length="682" mass="76329">MKSSPLPRLDDLPMSVYPPSSYPPPSFFEDANTVYPALVVPAKRTSEMQRMLHDLIFHEPRRKSVYSVEEGLDYTAEGDDEEMKYDPSRERKLALVRVGGPPAQARHGNRVDDVEGRESPLIEANDDGVWQDERLRSLLGSDAAAAPSVNEKVDDCDDAESTAPRGKACIRKSYIRLPSTRYDLLTVDQILRRIMPTGDGDGEKALDRYYDDCDIKVNDSGHPIVKEIPSSFEIAGHIAHVNLNDEALPYKFLIGRAILDKNRPRIRLVVNKIGNIENEFRTFPMEILATEEEVDGSDFSQTAERLCAGVCGESSTTAVQVKVGPQHRSLMQVEVREHGCRFLLDFARVYFNSRLQGEHARLVELIVHDAKRCIIKKTSTDVNAEAGNLGTVEKEWIIVADAMAGVGPFVIPLTSPSVIDHTTTKIKCHANDLNPISYEYLQKNSKLNKCSPNRLYMYNLDARHFIHKMNEEGIDVDHFIMNLPQVAPEFLDAFRGWKFRDCDDILSCSMSDNNPTREIKQLSRLPMIHLHCFGEKPRFPQDVTRVDRQVQQRCEAALGCPGCFDSPTMTAEESDGAITTPDVMTYNSEFRIRVVRDVGPRKNMLCVSFRLPVVVGGVRKLSLLEEEGGSICKNPAEGVDDSIDSDMANPAIVGGGVNGNPKRANDIVSEEVKMHNSKLMRL</sequence>
<comment type="subcellular location">
    <subcellularLocation>
        <location evidence="10">Mitochondrion matrix</location>
    </subcellularLocation>
    <subcellularLocation>
        <location evidence="10">Nucleus</location>
    </subcellularLocation>
    <subcellularLocation>
        <location evidence="10">Cytoplasm</location>
    </subcellularLocation>
    <text evidence="10">Predominantly in the mitochondria and in the nucleus.</text>
</comment>
<name>A0ABD3RWM4_9STRA</name>
<dbReference type="Proteomes" id="UP001530377">
    <property type="component" value="Unassembled WGS sequence"/>
</dbReference>
<evidence type="ECO:0000256" key="7">
    <source>
        <dbReference type="ARBA" id="ARBA00023128"/>
    </source>
</evidence>
<gene>
    <name evidence="12" type="ORF">ACHAXA_004812</name>
</gene>
<feature type="binding site" evidence="10">
    <location>
        <position position="359"/>
    </location>
    <ligand>
        <name>S-adenosyl-L-methionine</name>
        <dbReference type="ChEBI" id="CHEBI:59789"/>
    </ligand>
</feature>
<dbReference type="SUPFAM" id="SSF53335">
    <property type="entry name" value="S-adenosyl-L-methionine-dependent methyltransferases"/>
    <property type="match status" value="1"/>
</dbReference>
<keyword evidence="2 10" id="KW-0963">Cytoplasm</keyword>
<evidence type="ECO:0000256" key="6">
    <source>
        <dbReference type="ARBA" id="ARBA00022694"/>
    </source>
</evidence>
<comment type="similarity">
    <text evidence="1">Belongs to the class I-like SAM-binding methyltransferase superfamily. TRM5/TYW2 family.</text>
</comment>
<dbReference type="InterPro" id="IPR030382">
    <property type="entry name" value="MeTrfase_TRM5/TYW2"/>
</dbReference>